<gene>
    <name evidence="2" type="ORF">H2C83_03440</name>
</gene>
<evidence type="ECO:0000313" key="2">
    <source>
        <dbReference type="EMBL" id="MBA4601386.1"/>
    </source>
</evidence>
<reference evidence="2 3" key="1">
    <citation type="submission" date="2020-07" db="EMBL/GenBank/DDBJ databases">
        <title>Thermoactinomyces phylogeny.</title>
        <authorList>
            <person name="Dunlap C."/>
        </authorList>
    </citation>
    <scope>NUCLEOTIDE SEQUENCE [LARGE SCALE GENOMIC DNA]</scope>
    <source>
        <strain evidence="2 3">AMNI-1</strain>
    </source>
</reference>
<organism evidence="2 3">
    <name type="scientific">Thermoactinomyces mirandus</name>
    <dbReference type="NCBI Taxonomy" id="2756294"/>
    <lineage>
        <taxon>Bacteria</taxon>
        <taxon>Bacillati</taxon>
        <taxon>Bacillota</taxon>
        <taxon>Bacilli</taxon>
        <taxon>Bacillales</taxon>
        <taxon>Thermoactinomycetaceae</taxon>
        <taxon>Thermoactinomyces</taxon>
    </lineage>
</organism>
<keyword evidence="1" id="KW-0472">Membrane</keyword>
<dbReference type="AlphaFoldDB" id="A0A7W2ARC2"/>
<dbReference type="RefSeq" id="WP_181737797.1">
    <property type="nucleotide sequence ID" value="NZ_JACEOL010000009.1"/>
</dbReference>
<protein>
    <submittedName>
        <fullName evidence="2">ABC transporter permease</fullName>
    </submittedName>
</protein>
<accession>A0A7W2ARC2</accession>
<dbReference type="EMBL" id="JACEOL010000009">
    <property type="protein sequence ID" value="MBA4601386.1"/>
    <property type="molecule type" value="Genomic_DNA"/>
</dbReference>
<sequence length="236" mass="27124">MLQVMASEFLKIRRKMILFLIFLGPLGVIVLEAINFGVRYDYLTDLYRNDLWKGLMGEVSMLFTPSLMLGLTIITSMIANIEHETDAWKQLFALPVTRTEVFLGKWFLATILLFVFCALLAGGTIVLGTFLNYGPDIPYLYLLKKSFFPYFAAMPFLALQIWLSIAWKNQAIPLTVGIMGTILSMYSFEFPDWLPWKWPYLENSWGEPLYFVWAGLLTGTILLVTALIDFNRKDVK</sequence>
<feature type="transmembrane region" description="Helical" evidence="1">
    <location>
        <begin position="60"/>
        <end position="81"/>
    </location>
</feature>
<feature type="transmembrane region" description="Helical" evidence="1">
    <location>
        <begin position="210"/>
        <end position="230"/>
    </location>
</feature>
<feature type="transmembrane region" description="Helical" evidence="1">
    <location>
        <begin position="16"/>
        <end position="40"/>
    </location>
</feature>
<keyword evidence="1" id="KW-1133">Transmembrane helix</keyword>
<evidence type="ECO:0000256" key="1">
    <source>
        <dbReference type="SAM" id="Phobius"/>
    </source>
</evidence>
<feature type="transmembrane region" description="Helical" evidence="1">
    <location>
        <begin position="172"/>
        <end position="190"/>
    </location>
</feature>
<evidence type="ECO:0000313" key="3">
    <source>
        <dbReference type="Proteomes" id="UP000538292"/>
    </source>
</evidence>
<dbReference type="CDD" id="cd21809">
    <property type="entry name" value="ABC-2_lan_permease-like"/>
    <property type="match status" value="1"/>
</dbReference>
<dbReference type="Pfam" id="PF12730">
    <property type="entry name" value="ABC2_membrane_4"/>
    <property type="match status" value="1"/>
</dbReference>
<feature type="transmembrane region" description="Helical" evidence="1">
    <location>
        <begin position="102"/>
        <end position="127"/>
    </location>
</feature>
<name>A0A7W2ARC2_9BACL</name>
<proteinExistence type="predicted"/>
<feature type="transmembrane region" description="Helical" evidence="1">
    <location>
        <begin position="147"/>
        <end position="165"/>
    </location>
</feature>
<dbReference type="Proteomes" id="UP000538292">
    <property type="component" value="Unassembled WGS sequence"/>
</dbReference>
<keyword evidence="3" id="KW-1185">Reference proteome</keyword>
<keyword evidence="1" id="KW-0812">Transmembrane</keyword>
<comment type="caution">
    <text evidence="2">The sequence shown here is derived from an EMBL/GenBank/DDBJ whole genome shotgun (WGS) entry which is preliminary data.</text>
</comment>